<organism evidence="1">
    <name type="scientific">Lepeophtheirus salmonis</name>
    <name type="common">Salmon louse</name>
    <name type="synonym">Caligus salmonis</name>
    <dbReference type="NCBI Taxonomy" id="72036"/>
    <lineage>
        <taxon>Eukaryota</taxon>
        <taxon>Metazoa</taxon>
        <taxon>Ecdysozoa</taxon>
        <taxon>Arthropoda</taxon>
        <taxon>Crustacea</taxon>
        <taxon>Multicrustacea</taxon>
        <taxon>Hexanauplia</taxon>
        <taxon>Copepoda</taxon>
        <taxon>Siphonostomatoida</taxon>
        <taxon>Caligidae</taxon>
        <taxon>Lepeophtheirus</taxon>
    </lineage>
</organism>
<feature type="non-terminal residue" evidence="1">
    <location>
        <position position="1"/>
    </location>
</feature>
<accession>A0A0K2UVG3</accession>
<evidence type="ECO:0000313" key="1">
    <source>
        <dbReference type="EMBL" id="CDW42268.1"/>
    </source>
</evidence>
<dbReference type="AlphaFoldDB" id="A0A0K2UVG3"/>
<name>A0A0K2UVG3_LEPSM</name>
<proteinExistence type="predicted"/>
<protein>
    <submittedName>
        <fullName evidence="1">Uncharacterized protein</fullName>
    </submittedName>
</protein>
<sequence length="43" mass="5127">ILNFLFLNFFHYFFKSCVVNLGISFNHIQNVIEHSCVFIKFGE</sequence>
<reference evidence="1" key="1">
    <citation type="submission" date="2014-05" db="EMBL/GenBank/DDBJ databases">
        <authorList>
            <person name="Chronopoulou M."/>
        </authorList>
    </citation>
    <scope>NUCLEOTIDE SEQUENCE</scope>
    <source>
        <tissue evidence="1">Whole organism</tissue>
    </source>
</reference>
<dbReference type="EMBL" id="HACA01024907">
    <property type="protein sequence ID" value="CDW42268.1"/>
    <property type="molecule type" value="Transcribed_RNA"/>
</dbReference>